<reference evidence="10" key="1">
    <citation type="journal article" date="2023" name="PhytoFront">
        <title>Draft Genome Resources of Seven Strains of Tilletia horrida, Causal Agent of Kernel Smut of Rice.</title>
        <authorList>
            <person name="Khanal S."/>
            <person name="Antony Babu S."/>
            <person name="Zhou X.G."/>
        </authorList>
    </citation>
    <scope>NUCLEOTIDE SEQUENCE</scope>
    <source>
        <strain evidence="10">TX3</strain>
    </source>
</reference>
<evidence type="ECO:0000256" key="7">
    <source>
        <dbReference type="ARBA" id="ARBA00025795"/>
    </source>
</evidence>
<keyword evidence="6" id="KW-0408">Iron</keyword>
<feature type="domain" description="Heme haloperoxidase family profile" evidence="9">
    <location>
        <begin position="83"/>
        <end position="307"/>
    </location>
</feature>
<dbReference type="InterPro" id="IPR000028">
    <property type="entry name" value="Chloroperoxidase"/>
</dbReference>
<dbReference type="PANTHER" id="PTHR33577">
    <property type="entry name" value="STERIGMATOCYSTIN BIOSYNTHESIS PEROXIDASE STCC-RELATED"/>
    <property type="match status" value="1"/>
</dbReference>
<evidence type="ECO:0000256" key="5">
    <source>
        <dbReference type="ARBA" id="ARBA00023002"/>
    </source>
</evidence>
<keyword evidence="11" id="KW-1185">Reference proteome</keyword>
<name>A0AAN6JKS3_9BASI</name>
<dbReference type="PROSITE" id="PS51405">
    <property type="entry name" value="HEME_HALOPEROXIDASE"/>
    <property type="match status" value="1"/>
</dbReference>
<dbReference type="Gene3D" id="1.10.489.10">
    <property type="entry name" value="Chloroperoxidase-like"/>
    <property type="match status" value="1"/>
</dbReference>
<evidence type="ECO:0000256" key="4">
    <source>
        <dbReference type="ARBA" id="ARBA00022723"/>
    </source>
</evidence>
<feature type="chain" id="PRO_5042869029" description="Heme haloperoxidase family profile domain-containing protein" evidence="8">
    <location>
        <begin position="24"/>
        <end position="405"/>
    </location>
</feature>
<dbReference type="GO" id="GO:0046872">
    <property type="term" value="F:metal ion binding"/>
    <property type="evidence" value="ECO:0007669"/>
    <property type="project" value="UniProtKB-KW"/>
</dbReference>
<dbReference type="PANTHER" id="PTHR33577:SF16">
    <property type="entry name" value="HEME HALOPEROXIDASE FAMILY PROFILE DOMAIN-CONTAINING PROTEIN"/>
    <property type="match status" value="1"/>
</dbReference>
<evidence type="ECO:0000259" key="9">
    <source>
        <dbReference type="PROSITE" id="PS51405"/>
    </source>
</evidence>
<sequence>MQLGFLARSGVAFASLAIGLASAFPSFVDPAALGLVPVNERQSIPDPFAHTRAAQRARILARWEGSNSANGKRAPALVRVPDANHTYQAPGKNDKRGPCPGLNTLANHGYLPRSGIVHAQDIVEGTQAGFNLGFDLASFLAAFGILVDGDPLTNMLSIGGQTKGILGGGKAGLNNHGHFEGDASLSREDFYFSGTNYQYNQQLFSKFQSFNDQYGNGSATVESIAQYRYQRFLESKSNNPYFAFTFPRYLFSYAEGSLVLNSFPSAIKNTTGVSTDASDLASFFTNETFPADWYRKATPFGLLDIVVGATEILATKFVLPGQNSGKDNYLPLGIHLGPDTLTPQNLGCALYSFVVQSLAPSLLQGLTDTLLGVVTSLLGDVSKPLKNTFDCGPANVTDPSTTASR</sequence>
<evidence type="ECO:0000256" key="3">
    <source>
        <dbReference type="ARBA" id="ARBA00022617"/>
    </source>
</evidence>
<evidence type="ECO:0000313" key="10">
    <source>
        <dbReference type="EMBL" id="KAK0533821.1"/>
    </source>
</evidence>
<dbReference type="SUPFAM" id="SSF47571">
    <property type="entry name" value="Cloroperoxidase"/>
    <property type="match status" value="1"/>
</dbReference>
<comment type="similarity">
    <text evidence="7">Belongs to the chloroperoxidase family.</text>
</comment>
<gene>
    <name evidence="10" type="ORF">OC842_002843</name>
</gene>
<dbReference type="AlphaFoldDB" id="A0AAN6JKS3"/>
<evidence type="ECO:0000313" key="11">
    <source>
        <dbReference type="Proteomes" id="UP001176521"/>
    </source>
</evidence>
<evidence type="ECO:0000256" key="1">
    <source>
        <dbReference type="ARBA" id="ARBA00001970"/>
    </source>
</evidence>
<dbReference type="InterPro" id="IPR036851">
    <property type="entry name" value="Chloroperoxidase-like_sf"/>
</dbReference>
<dbReference type="EMBL" id="JAPDMQ010000129">
    <property type="protein sequence ID" value="KAK0533821.1"/>
    <property type="molecule type" value="Genomic_DNA"/>
</dbReference>
<proteinExistence type="inferred from homology"/>
<keyword evidence="2" id="KW-0575">Peroxidase</keyword>
<feature type="signal peptide" evidence="8">
    <location>
        <begin position="1"/>
        <end position="23"/>
    </location>
</feature>
<dbReference type="GO" id="GO:0004601">
    <property type="term" value="F:peroxidase activity"/>
    <property type="evidence" value="ECO:0007669"/>
    <property type="project" value="UniProtKB-KW"/>
</dbReference>
<accession>A0AAN6JKS3</accession>
<dbReference type="Proteomes" id="UP001176521">
    <property type="component" value="Unassembled WGS sequence"/>
</dbReference>
<comment type="caution">
    <text evidence="10">The sequence shown here is derived from an EMBL/GenBank/DDBJ whole genome shotgun (WGS) entry which is preliminary data.</text>
</comment>
<protein>
    <recommendedName>
        <fullName evidence="9">Heme haloperoxidase family profile domain-containing protein</fullName>
    </recommendedName>
</protein>
<evidence type="ECO:0000256" key="2">
    <source>
        <dbReference type="ARBA" id="ARBA00022559"/>
    </source>
</evidence>
<keyword evidence="3" id="KW-0349">Heme</keyword>
<organism evidence="10 11">
    <name type="scientific">Tilletia horrida</name>
    <dbReference type="NCBI Taxonomy" id="155126"/>
    <lineage>
        <taxon>Eukaryota</taxon>
        <taxon>Fungi</taxon>
        <taxon>Dikarya</taxon>
        <taxon>Basidiomycota</taxon>
        <taxon>Ustilaginomycotina</taxon>
        <taxon>Exobasidiomycetes</taxon>
        <taxon>Tilletiales</taxon>
        <taxon>Tilletiaceae</taxon>
        <taxon>Tilletia</taxon>
    </lineage>
</organism>
<keyword evidence="5" id="KW-0560">Oxidoreductase</keyword>
<keyword evidence="8" id="KW-0732">Signal</keyword>
<comment type="cofactor">
    <cofactor evidence="1">
        <name>heme b</name>
        <dbReference type="ChEBI" id="CHEBI:60344"/>
    </cofactor>
</comment>
<evidence type="ECO:0000256" key="8">
    <source>
        <dbReference type="SAM" id="SignalP"/>
    </source>
</evidence>
<evidence type="ECO:0000256" key="6">
    <source>
        <dbReference type="ARBA" id="ARBA00023004"/>
    </source>
</evidence>
<keyword evidence="4" id="KW-0479">Metal-binding</keyword>
<dbReference type="Pfam" id="PF01328">
    <property type="entry name" value="Peroxidase_2"/>
    <property type="match status" value="1"/>
</dbReference>